<evidence type="ECO:0000256" key="1">
    <source>
        <dbReference type="ARBA" id="ARBA00010113"/>
    </source>
</evidence>
<evidence type="ECO:0000313" key="17">
    <source>
        <dbReference type="EMBL" id="OMJ91908.1"/>
    </source>
</evidence>
<dbReference type="Pfam" id="PF14413">
    <property type="entry name" value="Thg1C"/>
    <property type="match status" value="1"/>
</dbReference>
<keyword evidence="3 12" id="KW-0808">Transferase</keyword>
<dbReference type="InterPro" id="IPR007537">
    <property type="entry name" value="tRNAHis_GuaTrfase_Thg1"/>
</dbReference>
<feature type="binding site" evidence="14">
    <location>
        <position position="76"/>
    </location>
    <ligand>
        <name>Mg(2+)</name>
        <dbReference type="ChEBI" id="CHEBI:18420"/>
        <label>2</label>
        <note>catalytic</note>
    </ligand>
</feature>
<dbReference type="Pfam" id="PF04446">
    <property type="entry name" value="Thg1"/>
    <property type="match status" value="1"/>
</dbReference>
<evidence type="ECO:0000256" key="11">
    <source>
        <dbReference type="ARBA" id="ARBA00047281"/>
    </source>
</evidence>
<dbReference type="EC" id="2.7.7.79" evidence="2 12"/>
<feature type="binding site" evidence="14">
    <location>
        <position position="76"/>
    </location>
    <ligand>
        <name>Mg(2+)</name>
        <dbReference type="ChEBI" id="CHEBI:18420"/>
        <label>1</label>
        <note>catalytic</note>
    </ligand>
</feature>
<dbReference type="GO" id="GO:0008193">
    <property type="term" value="F:tRNA guanylyltransferase activity"/>
    <property type="evidence" value="ECO:0007669"/>
    <property type="project" value="UniProtKB-UniRule"/>
</dbReference>
<dbReference type="AlphaFoldDB" id="A0A1R2CSF1"/>
<proteinExistence type="inferred from homology"/>
<keyword evidence="9 12" id="KW-0342">GTP-binding</keyword>
<feature type="domain" description="Thg1 C-terminal" evidence="16">
    <location>
        <begin position="136"/>
        <end position="210"/>
    </location>
</feature>
<evidence type="ECO:0000256" key="13">
    <source>
        <dbReference type="PIRSR" id="PIRSR028980-1"/>
    </source>
</evidence>
<accession>A0A1R2CSF1</accession>
<dbReference type="PIRSF" id="PIRSF028980">
    <property type="entry name" value="tRNAHis_guanylyltransferase"/>
    <property type="match status" value="1"/>
</dbReference>
<evidence type="ECO:0000313" key="18">
    <source>
        <dbReference type="Proteomes" id="UP000187209"/>
    </source>
</evidence>
<evidence type="ECO:0000256" key="8">
    <source>
        <dbReference type="ARBA" id="ARBA00022842"/>
    </source>
</evidence>
<feature type="domain" description="tRNAHis guanylyltransferase catalytic" evidence="15">
    <location>
        <begin position="6"/>
        <end position="132"/>
    </location>
</feature>
<protein>
    <recommendedName>
        <fullName evidence="2 12">tRNA(His) guanylyltransferase</fullName>
        <ecNumber evidence="2 12">2.7.7.79</ecNumber>
    </recommendedName>
    <alternativeName>
        <fullName evidence="10 12">tRNA-histidine guanylyltransferase</fullName>
    </alternativeName>
</protein>
<feature type="binding site" evidence="13">
    <location>
        <begin position="75"/>
        <end position="76"/>
    </location>
    <ligand>
        <name>GTP</name>
        <dbReference type="ChEBI" id="CHEBI:37565"/>
    </ligand>
</feature>
<evidence type="ECO:0000256" key="9">
    <source>
        <dbReference type="ARBA" id="ARBA00023134"/>
    </source>
</evidence>
<evidence type="ECO:0000256" key="3">
    <source>
        <dbReference type="ARBA" id="ARBA00022679"/>
    </source>
</evidence>
<comment type="caution">
    <text evidence="17">The sequence shown here is derived from an EMBL/GenBank/DDBJ whole genome shotgun (WGS) entry which is preliminary data.</text>
</comment>
<organism evidence="17 18">
    <name type="scientific">Stentor coeruleus</name>
    <dbReference type="NCBI Taxonomy" id="5963"/>
    <lineage>
        <taxon>Eukaryota</taxon>
        <taxon>Sar</taxon>
        <taxon>Alveolata</taxon>
        <taxon>Ciliophora</taxon>
        <taxon>Postciliodesmatophora</taxon>
        <taxon>Heterotrichea</taxon>
        <taxon>Heterotrichida</taxon>
        <taxon>Stentoridae</taxon>
        <taxon>Stentor</taxon>
    </lineage>
</organism>
<keyword evidence="18" id="KW-1185">Reference proteome</keyword>
<dbReference type="FunFam" id="3.30.70.3000:FF:000001">
    <property type="entry name" value="tRNA(His) guanylyltransferase"/>
    <property type="match status" value="1"/>
</dbReference>
<dbReference type="GO" id="GO:0006400">
    <property type="term" value="P:tRNA modification"/>
    <property type="evidence" value="ECO:0007669"/>
    <property type="project" value="UniProtKB-UniRule"/>
</dbReference>
<evidence type="ECO:0000256" key="5">
    <source>
        <dbReference type="ARBA" id="ARBA00022695"/>
    </source>
</evidence>
<keyword evidence="8 12" id="KW-0460">Magnesium</keyword>
<comment type="similarity">
    <text evidence="1 12">Belongs to the tRNA(His) guanylyltransferase family.</text>
</comment>
<dbReference type="GO" id="GO:0005525">
    <property type="term" value="F:GTP binding"/>
    <property type="evidence" value="ECO:0007669"/>
    <property type="project" value="UniProtKB-UniRule"/>
</dbReference>
<evidence type="ECO:0000256" key="4">
    <source>
        <dbReference type="ARBA" id="ARBA00022694"/>
    </source>
</evidence>
<keyword evidence="7 12" id="KW-0547">Nucleotide-binding</keyword>
<dbReference type="GO" id="GO:0000287">
    <property type="term" value="F:magnesium ion binding"/>
    <property type="evidence" value="ECO:0007669"/>
    <property type="project" value="UniProtKB-UniRule"/>
</dbReference>
<dbReference type="EMBL" id="MPUH01000072">
    <property type="protein sequence ID" value="OMJ91908.1"/>
    <property type="molecule type" value="Genomic_DNA"/>
</dbReference>
<dbReference type="Proteomes" id="UP000187209">
    <property type="component" value="Unassembled WGS sequence"/>
</dbReference>
<evidence type="ECO:0000256" key="2">
    <source>
        <dbReference type="ARBA" id="ARBA00012511"/>
    </source>
</evidence>
<evidence type="ECO:0000256" key="12">
    <source>
        <dbReference type="PIRNR" id="PIRNR028980"/>
    </source>
</evidence>
<evidence type="ECO:0000256" key="6">
    <source>
        <dbReference type="ARBA" id="ARBA00022723"/>
    </source>
</evidence>
<comment type="cofactor">
    <cofactor evidence="14">
        <name>Mg(2+)</name>
        <dbReference type="ChEBI" id="CHEBI:18420"/>
    </cofactor>
    <text evidence="14">Binds 2 magnesium ions per subunit.</text>
</comment>
<gene>
    <name evidence="17" type="ORF">SteCoe_5469</name>
</gene>
<dbReference type="InterPro" id="IPR025845">
    <property type="entry name" value="Thg1_C_dom"/>
</dbReference>
<evidence type="ECO:0000259" key="15">
    <source>
        <dbReference type="Pfam" id="PF04446"/>
    </source>
</evidence>
<evidence type="ECO:0000256" key="7">
    <source>
        <dbReference type="ARBA" id="ARBA00022741"/>
    </source>
</evidence>
<dbReference type="Gene3D" id="3.30.70.3000">
    <property type="match status" value="1"/>
</dbReference>
<evidence type="ECO:0000256" key="10">
    <source>
        <dbReference type="ARBA" id="ARBA00032480"/>
    </source>
</evidence>
<feature type="binding site" evidence="14">
    <location>
        <position position="29"/>
    </location>
    <ligand>
        <name>Mg(2+)</name>
        <dbReference type="ChEBI" id="CHEBI:18420"/>
        <label>2</label>
        <note>catalytic</note>
    </ligand>
</feature>
<dbReference type="InterPro" id="IPR024956">
    <property type="entry name" value="tRNAHis_GuaTrfase_cat"/>
</dbReference>
<dbReference type="OrthoDB" id="62560at2759"/>
<dbReference type="PANTHER" id="PTHR12729:SF6">
    <property type="entry name" value="TRNA(HIS) GUANYLYLTRANSFERASE-RELATED"/>
    <property type="match status" value="1"/>
</dbReference>
<dbReference type="InterPro" id="IPR038469">
    <property type="entry name" value="tRNAHis_GuaTrfase_Thg1_sf"/>
</dbReference>
<feature type="binding site" evidence="14">
    <location>
        <position position="30"/>
    </location>
    <ligand>
        <name>Mg(2+)</name>
        <dbReference type="ChEBI" id="CHEBI:18420"/>
        <label>1</label>
        <note>catalytic</note>
    </ligand>
</feature>
<feature type="binding site" evidence="14">
    <location>
        <position position="29"/>
    </location>
    <ligand>
        <name>Mg(2+)</name>
        <dbReference type="ChEBI" id="CHEBI:18420"/>
        <label>1</label>
        <note>catalytic</note>
    </ligand>
</feature>
<keyword evidence="6 12" id="KW-0479">Metal-binding</keyword>
<keyword evidence="5 12" id="KW-0548">Nucleotidyltransferase</keyword>
<evidence type="ECO:0000259" key="16">
    <source>
        <dbReference type="Pfam" id="PF14413"/>
    </source>
</evidence>
<sequence length="232" mass="27395">MAKSRYEYVKNFEQDLTTLPQTWIVIRVDGQAFTKFCETHHLEKPNDLRCLNTMNKAAQMTCLKFTDIVLAYGQSDEYSFVISPNSSFFNRRQQKIISTVVSYFTSCFVVNWPNDIPLQYPPTFDCRLVCYPSFEILHDYLRWRQADCHINNLYNTTFWALVKGGLTEREAHNTLKGTTSAVKNQILFERSINYNNEPEIYKKGTVIVKPYLEFLHEDIFHRNFFMTYNILV</sequence>
<evidence type="ECO:0000256" key="14">
    <source>
        <dbReference type="PIRSR" id="PIRSR028980-2"/>
    </source>
</evidence>
<dbReference type="PANTHER" id="PTHR12729">
    <property type="entry name" value="TRNA(HIS) GUANYLYLTRANSFERASE-RELATED"/>
    <property type="match status" value="1"/>
</dbReference>
<reference evidence="17 18" key="1">
    <citation type="submission" date="2016-11" db="EMBL/GenBank/DDBJ databases">
        <title>The macronuclear genome of Stentor coeruleus: a giant cell with tiny introns.</title>
        <authorList>
            <person name="Slabodnick M."/>
            <person name="Ruby J.G."/>
            <person name="Reiff S.B."/>
            <person name="Swart E.C."/>
            <person name="Gosai S."/>
            <person name="Prabakaran S."/>
            <person name="Witkowska E."/>
            <person name="Larue G.E."/>
            <person name="Fisher S."/>
            <person name="Freeman R.M."/>
            <person name="Gunawardena J."/>
            <person name="Chu W."/>
            <person name="Stover N.A."/>
            <person name="Gregory B.D."/>
            <person name="Nowacki M."/>
            <person name="Derisi J."/>
            <person name="Roy S.W."/>
            <person name="Marshall W.F."/>
            <person name="Sood P."/>
        </authorList>
    </citation>
    <scope>NUCLEOTIDE SEQUENCE [LARGE SCALE GENOMIC DNA]</scope>
    <source>
        <strain evidence="17">WM001</strain>
    </source>
</reference>
<name>A0A1R2CSF1_9CILI</name>
<comment type="catalytic activity">
    <reaction evidence="11 12">
        <text>a 5'-end ribonucleotide-tRNA(His) + GTP + ATP + H2O = a 5'-end phospho-guanosine-ribonucleotide-tRNA(His) + AMP + 2 diphosphate + H(+)</text>
        <dbReference type="Rhea" id="RHEA:54564"/>
        <dbReference type="Rhea" id="RHEA-COMP:14193"/>
        <dbReference type="Rhea" id="RHEA-COMP:14917"/>
        <dbReference type="ChEBI" id="CHEBI:15377"/>
        <dbReference type="ChEBI" id="CHEBI:15378"/>
        <dbReference type="ChEBI" id="CHEBI:30616"/>
        <dbReference type="ChEBI" id="CHEBI:33019"/>
        <dbReference type="ChEBI" id="CHEBI:37565"/>
        <dbReference type="ChEBI" id="CHEBI:138282"/>
        <dbReference type="ChEBI" id="CHEBI:141847"/>
        <dbReference type="ChEBI" id="CHEBI:456215"/>
        <dbReference type="EC" id="2.7.7.79"/>
    </reaction>
</comment>
<keyword evidence="4 12" id="KW-0819">tRNA processing</keyword>
<comment type="function">
    <text evidence="12">Adds a GMP to the 5'-end of tRNA(His) after transcription and RNase P cleavage.</text>
</comment>